<dbReference type="InterPro" id="IPR001611">
    <property type="entry name" value="Leu-rich_rpt"/>
</dbReference>
<proteinExistence type="predicted"/>
<dbReference type="PANTHER" id="PTHR32093:SF128">
    <property type="entry name" value="LEUCINE-RICH REPEAT-CONTAINING N-TERMINAL PLANT-TYPE DOMAIN-CONTAINING PROTEIN"/>
    <property type="match status" value="1"/>
</dbReference>
<comment type="subcellular location">
    <subcellularLocation>
        <location evidence="1">Membrane</location>
        <topology evidence="1">Single-pass membrane protein</topology>
    </subcellularLocation>
    <subcellularLocation>
        <location evidence="2">Secreted</location>
    </subcellularLocation>
</comment>
<dbReference type="SUPFAM" id="SSF52058">
    <property type="entry name" value="L domain-like"/>
    <property type="match status" value="2"/>
</dbReference>
<evidence type="ECO:0000256" key="7">
    <source>
        <dbReference type="ARBA" id="ARBA00022737"/>
    </source>
</evidence>
<keyword evidence="5" id="KW-0812">Transmembrane</keyword>
<evidence type="ECO:0000256" key="6">
    <source>
        <dbReference type="ARBA" id="ARBA00022729"/>
    </source>
</evidence>
<dbReference type="InterPro" id="IPR051582">
    <property type="entry name" value="LRR_extensin-like_regulator"/>
</dbReference>
<evidence type="ECO:0000256" key="2">
    <source>
        <dbReference type="ARBA" id="ARBA00004613"/>
    </source>
</evidence>
<comment type="caution">
    <text evidence="11">The sequence shown here is derived from an EMBL/GenBank/DDBJ whole genome shotgun (WGS) entry which is preliminary data.</text>
</comment>
<dbReference type="OrthoDB" id="676979at2759"/>
<keyword evidence="3" id="KW-0964">Secreted</keyword>
<dbReference type="Gene3D" id="3.80.10.10">
    <property type="entry name" value="Ribonuclease Inhibitor"/>
    <property type="match status" value="4"/>
</dbReference>
<evidence type="ECO:0000313" key="11">
    <source>
        <dbReference type="EMBL" id="KAG5625188.1"/>
    </source>
</evidence>
<protein>
    <submittedName>
        <fullName evidence="11">Uncharacterized protein</fullName>
    </submittedName>
</protein>
<evidence type="ECO:0000256" key="5">
    <source>
        <dbReference type="ARBA" id="ARBA00022692"/>
    </source>
</evidence>
<feature type="signal peptide" evidence="10">
    <location>
        <begin position="1"/>
        <end position="18"/>
    </location>
</feature>
<dbReference type="Pfam" id="PF00560">
    <property type="entry name" value="LRR_1"/>
    <property type="match status" value="4"/>
</dbReference>
<dbReference type="PANTHER" id="PTHR32093">
    <property type="entry name" value="LEUCINE-RICH REPEAT EXTENSIN-LIKE PROTEIN 3-RELATED"/>
    <property type="match status" value="1"/>
</dbReference>
<dbReference type="GO" id="GO:0016020">
    <property type="term" value="C:membrane"/>
    <property type="evidence" value="ECO:0007669"/>
    <property type="project" value="UniProtKB-SubCell"/>
</dbReference>
<dbReference type="GO" id="GO:0005576">
    <property type="term" value="C:extracellular region"/>
    <property type="evidence" value="ECO:0007669"/>
    <property type="project" value="UniProtKB-SubCell"/>
</dbReference>
<keyword evidence="8" id="KW-1133">Transmembrane helix</keyword>
<dbReference type="Proteomes" id="UP000824120">
    <property type="component" value="Chromosome 2"/>
</dbReference>
<evidence type="ECO:0000256" key="3">
    <source>
        <dbReference type="ARBA" id="ARBA00022525"/>
    </source>
</evidence>
<evidence type="ECO:0000256" key="9">
    <source>
        <dbReference type="ARBA" id="ARBA00023136"/>
    </source>
</evidence>
<dbReference type="InterPro" id="IPR032675">
    <property type="entry name" value="LRR_dom_sf"/>
</dbReference>
<dbReference type="AlphaFoldDB" id="A0A9J6ALH3"/>
<evidence type="ECO:0000313" key="12">
    <source>
        <dbReference type="Proteomes" id="UP000824120"/>
    </source>
</evidence>
<feature type="chain" id="PRO_5039942799" evidence="10">
    <location>
        <begin position="19"/>
        <end position="758"/>
    </location>
</feature>
<keyword evidence="9" id="KW-0472">Membrane</keyword>
<keyword evidence="4" id="KW-0433">Leucine-rich repeat</keyword>
<name>A0A9J6ALH3_SOLCO</name>
<evidence type="ECO:0000256" key="10">
    <source>
        <dbReference type="SAM" id="SignalP"/>
    </source>
</evidence>
<accession>A0A9J6ALH3</accession>
<keyword evidence="12" id="KW-1185">Reference proteome</keyword>
<keyword evidence="6 10" id="KW-0732">Signal</keyword>
<evidence type="ECO:0000256" key="1">
    <source>
        <dbReference type="ARBA" id="ARBA00004167"/>
    </source>
</evidence>
<keyword evidence="7" id="KW-0677">Repeat</keyword>
<dbReference type="EMBL" id="JACXVP010000002">
    <property type="protein sequence ID" value="KAG5625188.1"/>
    <property type="molecule type" value="Genomic_DNA"/>
</dbReference>
<dbReference type="FunFam" id="3.80.10.10:FF:000095">
    <property type="entry name" value="LRR receptor-like serine/threonine-protein kinase GSO1"/>
    <property type="match status" value="2"/>
</dbReference>
<gene>
    <name evidence="11" type="ORF">H5410_010406</name>
</gene>
<sequence length="758" mass="84648">MKIFYSLIIFSILNTINCQLLPPLPAPNLTFIDQSLALIFPIIQNFKNTITLDPFGVTKTWTGPDICKYKGFYCDNPPNNSSAISLASIDFNGFQLCAPTLDGFIDQLPDLAIFHANTNNFSGIISSKISNLPYLYELDLSNNQFIGTFPMSILNIKTLTFLDIRYNLLTGIIPPQIFVQYLDALFLNNNNFIQKLPDNIGSTSAFYLTLANNKFAGPIPRSIGQAPNLLEILFLNNLLTGCIPYELGLLKKAIVIDVGFNTLTGPLPRSLGCLESVEQLNFAGNLLYGQVPEVICSLKNLVNFTLSYNYFTKVGPLCRELIKNGVLNVEKNCINGLPNQRSILECVLFRMQIKLCPLQKSLRIIPCNISNFSPHRPPRPERHLISYSALSKHTKFLALIFPIIQNFKNTITLDPSGVTKTWTGPDICNYKGFYCDNPPNNSSAISLASIDFNGFQLCAPTLDGFIDQLPDLAIFHANTNNFSGIISSKISNLPYLYELDLSNNQFIGTFPMSILNIKTLTFLDIRYNLLTGIIPPQIFVQYLDALFLNNNNFIQKLPDNIGSTSAFYLTLANNKFAGPIPRSIGQAPNLLEILFLNNLLTGCIPYELGLLKKAIVIDVGFNTLTGPLPRSLGCLESVEQLNFAGNLLYGQVPEVICSLKNLVNFTLSYNYFTKVGPLCRELIENGVLNVEKNCINDLPNQRSILECVLFRMQIKLCPLQKSLRIIPCNISKFSPHRPPRPERHLISYSALSKHAKLY</sequence>
<reference evidence="11 12" key="1">
    <citation type="submission" date="2020-09" db="EMBL/GenBank/DDBJ databases">
        <title>De no assembly of potato wild relative species, Solanum commersonii.</title>
        <authorList>
            <person name="Cho K."/>
        </authorList>
    </citation>
    <scope>NUCLEOTIDE SEQUENCE [LARGE SCALE GENOMIC DNA]</scope>
    <source>
        <strain evidence="11">LZ3.2</strain>
        <tissue evidence="11">Leaf</tissue>
    </source>
</reference>
<evidence type="ECO:0000256" key="4">
    <source>
        <dbReference type="ARBA" id="ARBA00022614"/>
    </source>
</evidence>
<organism evidence="11 12">
    <name type="scientific">Solanum commersonii</name>
    <name type="common">Commerson's wild potato</name>
    <name type="synonym">Commerson's nightshade</name>
    <dbReference type="NCBI Taxonomy" id="4109"/>
    <lineage>
        <taxon>Eukaryota</taxon>
        <taxon>Viridiplantae</taxon>
        <taxon>Streptophyta</taxon>
        <taxon>Embryophyta</taxon>
        <taxon>Tracheophyta</taxon>
        <taxon>Spermatophyta</taxon>
        <taxon>Magnoliopsida</taxon>
        <taxon>eudicotyledons</taxon>
        <taxon>Gunneridae</taxon>
        <taxon>Pentapetalae</taxon>
        <taxon>asterids</taxon>
        <taxon>lamiids</taxon>
        <taxon>Solanales</taxon>
        <taxon>Solanaceae</taxon>
        <taxon>Solanoideae</taxon>
        <taxon>Solaneae</taxon>
        <taxon>Solanum</taxon>
    </lineage>
</organism>
<evidence type="ECO:0000256" key="8">
    <source>
        <dbReference type="ARBA" id="ARBA00022989"/>
    </source>
</evidence>